<keyword evidence="3" id="KW-1185">Reference proteome</keyword>
<dbReference type="PROSITE" id="PS50902">
    <property type="entry name" value="FLAVODOXIN_LIKE"/>
    <property type="match status" value="1"/>
</dbReference>
<dbReference type="Pfam" id="PF03358">
    <property type="entry name" value="FMN_red"/>
    <property type="match status" value="1"/>
</dbReference>
<accession>A0A4R5B9S8</accession>
<dbReference type="Gene3D" id="3.40.50.360">
    <property type="match status" value="1"/>
</dbReference>
<comment type="caution">
    <text evidence="2">The sequence shown here is derived from an EMBL/GenBank/DDBJ whole genome shotgun (WGS) entry which is preliminary data.</text>
</comment>
<dbReference type="GO" id="GO:0010181">
    <property type="term" value="F:FMN binding"/>
    <property type="evidence" value="ECO:0007669"/>
    <property type="project" value="InterPro"/>
</dbReference>
<reference evidence="2 3" key="1">
    <citation type="submission" date="2019-03" db="EMBL/GenBank/DDBJ databases">
        <title>Draft genome sequences of novel Actinobacteria.</title>
        <authorList>
            <person name="Sahin N."/>
            <person name="Ay H."/>
            <person name="Saygin H."/>
        </authorList>
    </citation>
    <scope>NUCLEOTIDE SEQUENCE [LARGE SCALE GENOMIC DNA]</scope>
    <source>
        <strain evidence="2 3">DSM 45941</strain>
    </source>
</reference>
<dbReference type="PANTHER" id="PTHR30546">
    <property type="entry name" value="FLAVODOXIN-RELATED PROTEIN WRBA-RELATED"/>
    <property type="match status" value="1"/>
</dbReference>
<feature type="domain" description="Flavodoxin-like" evidence="1">
    <location>
        <begin position="6"/>
        <end position="155"/>
    </location>
</feature>
<name>A0A4R5B9S8_9ACTN</name>
<proteinExistence type="predicted"/>
<organism evidence="2 3">
    <name type="scientific">Actinomadura darangshiensis</name>
    <dbReference type="NCBI Taxonomy" id="705336"/>
    <lineage>
        <taxon>Bacteria</taxon>
        <taxon>Bacillati</taxon>
        <taxon>Actinomycetota</taxon>
        <taxon>Actinomycetes</taxon>
        <taxon>Streptosporangiales</taxon>
        <taxon>Thermomonosporaceae</taxon>
        <taxon>Actinomadura</taxon>
    </lineage>
</organism>
<dbReference type="OrthoDB" id="9801479at2"/>
<dbReference type="RefSeq" id="WP_132198697.1">
    <property type="nucleotide sequence ID" value="NZ_SMKY01000078.1"/>
</dbReference>
<sequence length="196" mass="20906">MMTASLVVAYHSGYGHTARMAEAVRFGAASVNDVKAEPLPVDALTEQRWEQLDAADAIVFGSPTYMGSASPEFHAFARDSVGRWQQQAWRDKLAAGFTGSGSKNGDKLHTLQYMALLAAQHGMLWVGLDLPAGWNSSAGSEDDLNRLGVWLGAAAASPVDKGAEAMHDSDLLTAEHLGRRVAEHALLRSRGHALPG</sequence>
<dbReference type="InterPro" id="IPR029039">
    <property type="entry name" value="Flavoprotein-like_sf"/>
</dbReference>
<dbReference type="InterPro" id="IPR005025">
    <property type="entry name" value="FMN_Rdtase-like_dom"/>
</dbReference>
<dbReference type="SUPFAM" id="SSF52218">
    <property type="entry name" value="Flavoproteins"/>
    <property type="match status" value="1"/>
</dbReference>
<dbReference type="Proteomes" id="UP000295578">
    <property type="component" value="Unassembled WGS sequence"/>
</dbReference>
<evidence type="ECO:0000259" key="1">
    <source>
        <dbReference type="PROSITE" id="PS50902"/>
    </source>
</evidence>
<dbReference type="PANTHER" id="PTHR30546:SF23">
    <property type="entry name" value="FLAVOPROTEIN-LIKE PROTEIN YCP4-RELATED"/>
    <property type="match status" value="1"/>
</dbReference>
<gene>
    <name evidence="2" type="ORF">E1293_18645</name>
</gene>
<dbReference type="InterPro" id="IPR008254">
    <property type="entry name" value="Flavodoxin/NO_synth"/>
</dbReference>
<evidence type="ECO:0000313" key="3">
    <source>
        <dbReference type="Proteomes" id="UP000295578"/>
    </source>
</evidence>
<evidence type="ECO:0000313" key="2">
    <source>
        <dbReference type="EMBL" id="TDD81400.1"/>
    </source>
</evidence>
<dbReference type="AlphaFoldDB" id="A0A4R5B9S8"/>
<dbReference type="GO" id="GO:0016020">
    <property type="term" value="C:membrane"/>
    <property type="evidence" value="ECO:0007669"/>
    <property type="project" value="TreeGrafter"/>
</dbReference>
<dbReference type="GO" id="GO:0003955">
    <property type="term" value="F:NAD(P)H dehydrogenase (quinone) activity"/>
    <property type="evidence" value="ECO:0007669"/>
    <property type="project" value="TreeGrafter"/>
</dbReference>
<dbReference type="EMBL" id="SMKY01000078">
    <property type="protein sequence ID" value="TDD81400.1"/>
    <property type="molecule type" value="Genomic_DNA"/>
</dbReference>
<protein>
    <submittedName>
        <fullName evidence="2">Flavodoxin family protein</fullName>
    </submittedName>
</protein>